<accession>A0AAJ0GXS5</accession>
<evidence type="ECO:0008006" key="4">
    <source>
        <dbReference type="Google" id="ProtNLM"/>
    </source>
</evidence>
<dbReference type="InterPro" id="IPR013865">
    <property type="entry name" value="FAM32A"/>
</dbReference>
<evidence type="ECO:0000313" key="3">
    <source>
        <dbReference type="Proteomes" id="UP001273166"/>
    </source>
</evidence>
<evidence type="ECO:0000256" key="1">
    <source>
        <dbReference type="SAM" id="MobiDB-lite"/>
    </source>
</evidence>
<organism evidence="2 3">
    <name type="scientific">Chaetomium strumarium</name>
    <dbReference type="NCBI Taxonomy" id="1170767"/>
    <lineage>
        <taxon>Eukaryota</taxon>
        <taxon>Fungi</taxon>
        <taxon>Dikarya</taxon>
        <taxon>Ascomycota</taxon>
        <taxon>Pezizomycotina</taxon>
        <taxon>Sordariomycetes</taxon>
        <taxon>Sordariomycetidae</taxon>
        <taxon>Sordariales</taxon>
        <taxon>Chaetomiaceae</taxon>
        <taxon>Chaetomium</taxon>
    </lineage>
</organism>
<reference evidence="2" key="2">
    <citation type="submission" date="2023-06" db="EMBL/GenBank/DDBJ databases">
        <authorList>
            <consortium name="Lawrence Berkeley National Laboratory"/>
            <person name="Mondo S.J."/>
            <person name="Hensen N."/>
            <person name="Bonometti L."/>
            <person name="Westerberg I."/>
            <person name="Brannstrom I.O."/>
            <person name="Guillou S."/>
            <person name="Cros-Aarteil S."/>
            <person name="Calhoun S."/>
            <person name="Haridas S."/>
            <person name="Kuo A."/>
            <person name="Pangilinan J."/>
            <person name="Riley R."/>
            <person name="Labutti K."/>
            <person name="Andreopoulos B."/>
            <person name="Lipzen A."/>
            <person name="Chen C."/>
            <person name="Yanf M."/>
            <person name="Daum C."/>
            <person name="Ng V."/>
            <person name="Clum A."/>
            <person name="Steindorff A."/>
            <person name="Ohm R."/>
            <person name="Martin F."/>
            <person name="Silar P."/>
            <person name="Natvig D."/>
            <person name="Lalanne C."/>
            <person name="Gautier V."/>
            <person name="Ament-Velasquez S.L."/>
            <person name="Kruys A."/>
            <person name="Hutchinson M.I."/>
            <person name="Powell A.J."/>
            <person name="Barry K."/>
            <person name="Miller A.N."/>
            <person name="Grigoriev I.V."/>
            <person name="Debuchy R."/>
            <person name="Gladieux P."/>
            <person name="Thoren M.H."/>
            <person name="Johannesson H."/>
        </authorList>
    </citation>
    <scope>NUCLEOTIDE SEQUENCE</scope>
    <source>
        <strain evidence="2">CBS 333.67</strain>
    </source>
</reference>
<dbReference type="GO" id="GO:0005730">
    <property type="term" value="C:nucleolus"/>
    <property type="evidence" value="ECO:0007669"/>
    <property type="project" value="TreeGrafter"/>
</dbReference>
<dbReference type="Pfam" id="PF08555">
    <property type="entry name" value="FAM32A"/>
    <property type="match status" value="1"/>
</dbReference>
<dbReference type="Proteomes" id="UP001273166">
    <property type="component" value="Unassembled WGS sequence"/>
</dbReference>
<sequence>MAPDDRKITPFRFKGDPPAACKKKKKQKKSEVVAKTDEVTEKKEEGAPDSKLSKKRSRSDSPEPQKDDKEEVDPYAGKTKAEIAFLEHKRRKLQKDIESGKRPDLLKTHKERIAEFNARLSRMTDHNDMPKIGPG</sequence>
<feature type="compositionally biased region" description="Basic and acidic residues" evidence="1">
    <location>
        <begin position="29"/>
        <end position="69"/>
    </location>
</feature>
<dbReference type="GeneID" id="87887536"/>
<name>A0AAJ0GXS5_9PEZI</name>
<keyword evidence="3" id="KW-1185">Reference proteome</keyword>
<dbReference type="EMBL" id="JAUDZG010000002">
    <property type="protein sequence ID" value="KAK3308143.1"/>
    <property type="molecule type" value="Genomic_DNA"/>
</dbReference>
<reference evidence="2" key="1">
    <citation type="journal article" date="2023" name="Mol. Phylogenet. Evol.">
        <title>Genome-scale phylogeny and comparative genomics of the fungal order Sordariales.</title>
        <authorList>
            <person name="Hensen N."/>
            <person name="Bonometti L."/>
            <person name="Westerberg I."/>
            <person name="Brannstrom I.O."/>
            <person name="Guillou S."/>
            <person name="Cros-Aarteil S."/>
            <person name="Calhoun S."/>
            <person name="Haridas S."/>
            <person name="Kuo A."/>
            <person name="Mondo S."/>
            <person name="Pangilinan J."/>
            <person name="Riley R."/>
            <person name="LaButti K."/>
            <person name="Andreopoulos B."/>
            <person name="Lipzen A."/>
            <person name="Chen C."/>
            <person name="Yan M."/>
            <person name="Daum C."/>
            <person name="Ng V."/>
            <person name="Clum A."/>
            <person name="Steindorff A."/>
            <person name="Ohm R.A."/>
            <person name="Martin F."/>
            <person name="Silar P."/>
            <person name="Natvig D.O."/>
            <person name="Lalanne C."/>
            <person name="Gautier V."/>
            <person name="Ament-Velasquez S.L."/>
            <person name="Kruys A."/>
            <person name="Hutchinson M.I."/>
            <person name="Powell A.J."/>
            <person name="Barry K."/>
            <person name="Miller A.N."/>
            <person name="Grigoriev I.V."/>
            <person name="Debuchy R."/>
            <person name="Gladieux P."/>
            <person name="Hiltunen Thoren M."/>
            <person name="Johannesson H."/>
        </authorList>
    </citation>
    <scope>NUCLEOTIDE SEQUENCE</scope>
    <source>
        <strain evidence="2">CBS 333.67</strain>
    </source>
</reference>
<comment type="caution">
    <text evidence="2">The sequence shown here is derived from an EMBL/GenBank/DDBJ whole genome shotgun (WGS) entry which is preliminary data.</text>
</comment>
<gene>
    <name evidence="2" type="ORF">B0T15DRAFT_523638</name>
</gene>
<protein>
    <recommendedName>
        <fullName evidence="4">DUF1754-domain-containing protein</fullName>
    </recommendedName>
</protein>
<feature type="compositionally biased region" description="Basic and acidic residues" evidence="1">
    <location>
        <begin position="94"/>
        <end position="109"/>
    </location>
</feature>
<feature type="region of interest" description="Disordered" evidence="1">
    <location>
        <begin position="1"/>
        <end position="109"/>
    </location>
</feature>
<dbReference type="PANTHER" id="PTHR13282:SF6">
    <property type="entry name" value="PROTEIN FAM32A"/>
    <property type="match status" value="1"/>
</dbReference>
<dbReference type="PANTHER" id="PTHR13282">
    <property type="entry name" value="PROTEIN FAM32A"/>
    <property type="match status" value="1"/>
</dbReference>
<evidence type="ECO:0000313" key="2">
    <source>
        <dbReference type="EMBL" id="KAK3308143.1"/>
    </source>
</evidence>
<dbReference type="AlphaFoldDB" id="A0AAJ0GXS5"/>
<dbReference type="RefSeq" id="XP_062723923.1">
    <property type="nucleotide sequence ID" value="XM_062868707.1"/>
</dbReference>
<proteinExistence type="predicted"/>